<evidence type="ECO:0000259" key="4">
    <source>
        <dbReference type="Pfam" id="PF00150"/>
    </source>
</evidence>
<dbReference type="GO" id="GO:0008422">
    <property type="term" value="F:beta-glucosidase activity"/>
    <property type="evidence" value="ECO:0007669"/>
    <property type="project" value="TreeGrafter"/>
</dbReference>
<comment type="similarity">
    <text evidence="3">Belongs to the glycosyl hydrolase 5 (cellulase A) family.</text>
</comment>
<evidence type="ECO:0000256" key="1">
    <source>
        <dbReference type="ARBA" id="ARBA00022801"/>
    </source>
</evidence>
<protein>
    <submittedName>
        <fullName evidence="5">Glycoside hydrolase family 5 protein</fullName>
    </submittedName>
</protein>
<dbReference type="PANTHER" id="PTHR31297">
    <property type="entry name" value="GLUCAN ENDO-1,6-BETA-GLUCOSIDASE B"/>
    <property type="match status" value="1"/>
</dbReference>
<dbReference type="GO" id="GO:0009986">
    <property type="term" value="C:cell surface"/>
    <property type="evidence" value="ECO:0007669"/>
    <property type="project" value="TreeGrafter"/>
</dbReference>
<evidence type="ECO:0000313" key="5">
    <source>
        <dbReference type="EMBL" id="QDH79168.1"/>
    </source>
</evidence>
<dbReference type="InterPro" id="IPR001547">
    <property type="entry name" value="Glyco_hydro_5"/>
</dbReference>
<dbReference type="PANTHER" id="PTHR31297:SF13">
    <property type="entry name" value="PUTATIVE-RELATED"/>
    <property type="match status" value="1"/>
</dbReference>
<accession>A0A514CH84</accession>
<name>A0A514CH84_9BACT</name>
<organism evidence="5 6">
    <name type="scientific">Echinicola soli</name>
    <dbReference type="NCBI Taxonomy" id="2591634"/>
    <lineage>
        <taxon>Bacteria</taxon>
        <taxon>Pseudomonadati</taxon>
        <taxon>Bacteroidota</taxon>
        <taxon>Cytophagia</taxon>
        <taxon>Cytophagales</taxon>
        <taxon>Cyclobacteriaceae</taxon>
        <taxon>Echinicola</taxon>
    </lineage>
</organism>
<keyword evidence="6" id="KW-1185">Reference proteome</keyword>
<dbReference type="GO" id="GO:0005576">
    <property type="term" value="C:extracellular region"/>
    <property type="evidence" value="ECO:0007669"/>
    <property type="project" value="TreeGrafter"/>
</dbReference>
<dbReference type="AlphaFoldDB" id="A0A514CH84"/>
<gene>
    <name evidence="5" type="ORF">FKX85_09040</name>
</gene>
<dbReference type="InterPro" id="IPR017853">
    <property type="entry name" value="GH"/>
</dbReference>
<keyword evidence="1 3" id="KW-0378">Hydrolase</keyword>
<evidence type="ECO:0000313" key="6">
    <source>
        <dbReference type="Proteomes" id="UP000316614"/>
    </source>
</evidence>
<feature type="domain" description="Glycoside hydrolase family 5" evidence="4">
    <location>
        <begin position="103"/>
        <end position="399"/>
    </location>
</feature>
<dbReference type="InterPro" id="IPR050386">
    <property type="entry name" value="Glycosyl_hydrolase_5"/>
</dbReference>
<dbReference type="SUPFAM" id="SSF51445">
    <property type="entry name" value="(Trans)glycosidases"/>
    <property type="match status" value="1"/>
</dbReference>
<dbReference type="Gene3D" id="3.20.20.80">
    <property type="entry name" value="Glycosidases"/>
    <property type="match status" value="1"/>
</dbReference>
<keyword evidence="2 3" id="KW-0326">Glycosidase</keyword>
<evidence type="ECO:0000256" key="3">
    <source>
        <dbReference type="RuleBase" id="RU361153"/>
    </source>
</evidence>
<dbReference type="Proteomes" id="UP000316614">
    <property type="component" value="Chromosome"/>
</dbReference>
<dbReference type="Pfam" id="PF00150">
    <property type="entry name" value="Cellulase"/>
    <property type="match status" value="1"/>
</dbReference>
<dbReference type="OrthoDB" id="9800955at2"/>
<evidence type="ECO:0000256" key="2">
    <source>
        <dbReference type="ARBA" id="ARBA00023295"/>
    </source>
</evidence>
<dbReference type="KEGG" id="echi:FKX85_09040"/>
<proteinExistence type="inferred from homology"/>
<dbReference type="RefSeq" id="WP_141614415.1">
    <property type="nucleotide sequence ID" value="NZ_CP041253.1"/>
</dbReference>
<sequence length="450" mass="51345">MTKLSNLLFLLLSICGILLFPGCTSGNNSHNTTSHLPDSSMSKLSADKTKVVNEQGEEVILRAIGLGGWLLQEGYMLNPKGSKIGTQWQMKKALYDQGLSMEEVEAFYQEWRDKFITKKDIDNIASLGFNAIRIPMHYELFLTSTQRSMRNKAIIDTTQLNNYINGLSKWLDEGSLFAHPGELEGIQILDKLLGWCEANGMYVILDLHAAPGGQGTDANIADILVKNDLWNRKDEQGRHIYQEVTVELWKMLSGKYIDDNRIAWYDLINEPNNVPSNGPIHALFDRLITTIREMEDSHLIMVEGNGWGNNYDLMEPSTFAHPENLIYNAHRYWIPAEEDTILDPNPNQINRIVNLTAFRDRHQVPVWVGETGENNNAWLKQNIEKMEEANIGWCHWTYKRFDKNENAALRRIQPPYLTEGISVMQKVLKNIQFSNTIPNTKTIQTVAPTP</sequence>
<reference evidence="5 6" key="1">
    <citation type="submission" date="2019-06" db="EMBL/GenBank/DDBJ databases">
        <title>Echinicola alkalisoli sp. nov. isolated from saline soil.</title>
        <authorList>
            <person name="Sun J.-Q."/>
            <person name="Xu L."/>
        </authorList>
    </citation>
    <scope>NUCLEOTIDE SEQUENCE [LARGE SCALE GENOMIC DNA]</scope>
    <source>
        <strain evidence="5 6">LN3S3</strain>
    </source>
</reference>
<dbReference type="GO" id="GO:0009251">
    <property type="term" value="P:glucan catabolic process"/>
    <property type="evidence" value="ECO:0007669"/>
    <property type="project" value="TreeGrafter"/>
</dbReference>
<dbReference type="EMBL" id="CP041253">
    <property type="protein sequence ID" value="QDH79168.1"/>
    <property type="molecule type" value="Genomic_DNA"/>
</dbReference>